<dbReference type="InterPro" id="IPR036273">
    <property type="entry name" value="CRAL/TRIO_N_dom_sf"/>
</dbReference>
<dbReference type="PROSITE" id="PS50191">
    <property type="entry name" value="CRAL_TRIO"/>
    <property type="match status" value="1"/>
</dbReference>
<comment type="caution">
    <text evidence="3">The sequence shown here is derived from an EMBL/GenBank/DDBJ whole genome shotgun (WGS) entry which is preliminary data.</text>
</comment>
<proteinExistence type="predicted"/>
<dbReference type="EMBL" id="MU859205">
    <property type="protein sequence ID" value="KAK3949672.1"/>
    <property type="molecule type" value="Genomic_DNA"/>
</dbReference>
<dbReference type="Gene3D" id="3.40.525.10">
    <property type="entry name" value="CRAL-TRIO lipid binding domain"/>
    <property type="match status" value="1"/>
</dbReference>
<evidence type="ECO:0000259" key="2">
    <source>
        <dbReference type="PROSITE" id="PS50191"/>
    </source>
</evidence>
<dbReference type="PANTHER" id="PTHR46590:SF1">
    <property type="entry name" value="PHOSPHATIDYLINOSITOL TRANSFER PROTEIN CSR1"/>
    <property type="match status" value="1"/>
</dbReference>
<protein>
    <recommendedName>
        <fullName evidence="2">CRAL-TRIO domain-containing protein</fullName>
    </recommendedName>
</protein>
<dbReference type="SUPFAM" id="SSF46938">
    <property type="entry name" value="CRAL/TRIO N-terminal domain"/>
    <property type="match status" value="1"/>
</dbReference>
<feature type="compositionally biased region" description="Low complexity" evidence="1">
    <location>
        <begin position="213"/>
        <end position="225"/>
    </location>
</feature>
<feature type="compositionally biased region" description="Low complexity" evidence="1">
    <location>
        <begin position="250"/>
        <end position="273"/>
    </location>
</feature>
<dbReference type="Pfam" id="PF00650">
    <property type="entry name" value="CRAL_TRIO"/>
    <property type="match status" value="1"/>
</dbReference>
<dbReference type="SMART" id="SM00516">
    <property type="entry name" value="SEC14"/>
    <property type="match status" value="1"/>
</dbReference>
<dbReference type="InterPro" id="IPR052432">
    <property type="entry name" value="PITP/CRAL-TRIO"/>
</dbReference>
<reference evidence="3" key="2">
    <citation type="submission" date="2023-06" db="EMBL/GenBank/DDBJ databases">
        <authorList>
            <consortium name="Lawrence Berkeley National Laboratory"/>
            <person name="Mondo S.J."/>
            <person name="Hensen N."/>
            <person name="Bonometti L."/>
            <person name="Westerberg I."/>
            <person name="Brannstrom I.O."/>
            <person name="Guillou S."/>
            <person name="Cros-Aarteil S."/>
            <person name="Calhoun S."/>
            <person name="Haridas S."/>
            <person name="Kuo A."/>
            <person name="Pangilinan J."/>
            <person name="Riley R."/>
            <person name="Labutti K."/>
            <person name="Andreopoulos B."/>
            <person name="Lipzen A."/>
            <person name="Chen C."/>
            <person name="Yanf M."/>
            <person name="Daum C."/>
            <person name="Ng V."/>
            <person name="Clum A."/>
            <person name="Steindorff A."/>
            <person name="Ohm R."/>
            <person name="Martin F."/>
            <person name="Silar P."/>
            <person name="Natvig D."/>
            <person name="Lalanne C."/>
            <person name="Gautier V."/>
            <person name="Ament-Velasquez S.L."/>
            <person name="Kruys A."/>
            <person name="Hutchinson M.I."/>
            <person name="Powell A.J."/>
            <person name="Barry K."/>
            <person name="Miller A.N."/>
            <person name="Grigoriev I.V."/>
            <person name="Debuchy R."/>
            <person name="Gladieux P."/>
            <person name="Thoren M.H."/>
            <person name="Johannesson H."/>
        </authorList>
    </citation>
    <scope>NUCLEOTIDE SEQUENCE</scope>
    <source>
        <strain evidence="3">CBS 626.80</strain>
    </source>
</reference>
<gene>
    <name evidence="3" type="ORF">QBC32DRAFT_400060</name>
</gene>
<evidence type="ECO:0000313" key="4">
    <source>
        <dbReference type="Proteomes" id="UP001303222"/>
    </source>
</evidence>
<dbReference type="InterPro" id="IPR001251">
    <property type="entry name" value="CRAL-TRIO_dom"/>
</dbReference>
<feature type="region of interest" description="Disordered" evidence="1">
    <location>
        <begin position="155"/>
        <end position="181"/>
    </location>
</feature>
<reference evidence="3" key="1">
    <citation type="journal article" date="2023" name="Mol. Phylogenet. Evol.">
        <title>Genome-scale phylogeny and comparative genomics of the fungal order Sordariales.</title>
        <authorList>
            <person name="Hensen N."/>
            <person name="Bonometti L."/>
            <person name="Westerberg I."/>
            <person name="Brannstrom I.O."/>
            <person name="Guillou S."/>
            <person name="Cros-Aarteil S."/>
            <person name="Calhoun S."/>
            <person name="Haridas S."/>
            <person name="Kuo A."/>
            <person name="Mondo S."/>
            <person name="Pangilinan J."/>
            <person name="Riley R."/>
            <person name="LaButti K."/>
            <person name="Andreopoulos B."/>
            <person name="Lipzen A."/>
            <person name="Chen C."/>
            <person name="Yan M."/>
            <person name="Daum C."/>
            <person name="Ng V."/>
            <person name="Clum A."/>
            <person name="Steindorff A."/>
            <person name="Ohm R.A."/>
            <person name="Martin F."/>
            <person name="Silar P."/>
            <person name="Natvig D.O."/>
            <person name="Lalanne C."/>
            <person name="Gautier V."/>
            <person name="Ament-Velasquez S.L."/>
            <person name="Kruys A."/>
            <person name="Hutchinson M.I."/>
            <person name="Powell A.J."/>
            <person name="Barry K."/>
            <person name="Miller A.N."/>
            <person name="Grigoriev I.V."/>
            <person name="Debuchy R."/>
            <person name="Gladieux P."/>
            <person name="Hiltunen Thoren M."/>
            <person name="Johannesson H."/>
        </authorList>
    </citation>
    <scope>NUCLEOTIDE SEQUENCE</scope>
    <source>
        <strain evidence="3">CBS 626.80</strain>
    </source>
</reference>
<dbReference type="PANTHER" id="PTHR46590">
    <property type="entry name" value="PHOSPHATIDYLINOSITOL TRANSFER PROTEIN CSR1-RELATED"/>
    <property type="match status" value="1"/>
</dbReference>
<feature type="region of interest" description="Disordered" evidence="1">
    <location>
        <begin position="213"/>
        <end position="281"/>
    </location>
</feature>
<dbReference type="Proteomes" id="UP001303222">
    <property type="component" value="Unassembled WGS sequence"/>
</dbReference>
<keyword evidence="4" id="KW-1185">Reference proteome</keyword>
<feature type="compositionally biased region" description="Acidic residues" evidence="1">
    <location>
        <begin position="155"/>
        <end position="164"/>
    </location>
</feature>
<organism evidence="3 4">
    <name type="scientific">Pseudoneurospora amorphoporcata</name>
    <dbReference type="NCBI Taxonomy" id="241081"/>
    <lineage>
        <taxon>Eukaryota</taxon>
        <taxon>Fungi</taxon>
        <taxon>Dikarya</taxon>
        <taxon>Ascomycota</taxon>
        <taxon>Pezizomycotina</taxon>
        <taxon>Sordariomycetes</taxon>
        <taxon>Sordariomycetidae</taxon>
        <taxon>Sordariales</taxon>
        <taxon>Sordariaceae</taxon>
        <taxon>Pseudoneurospora</taxon>
    </lineage>
</organism>
<dbReference type="CDD" id="cd00170">
    <property type="entry name" value="SEC14"/>
    <property type="match status" value="1"/>
</dbReference>
<feature type="compositionally biased region" description="Basic residues" evidence="1">
    <location>
        <begin position="232"/>
        <end position="244"/>
    </location>
</feature>
<dbReference type="Pfam" id="PF03765">
    <property type="entry name" value="CRAL_TRIO_N"/>
    <property type="match status" value="1"/>
</dbReference>
<dbReference type="AlphaFoldDB" id="A0AAN6NPK4"/>
<evidence type="ECO:0000313" key="3">
    <source>
        <dbReference type="EMBL" id="KAK3949672.1"/>
    </source>
</evidence>
<accession>A0AAN6NPK4</accession>
<sequence>MRLPPPSTPTQLLRLRLTRSALFRSVVSTITLPLATCPSSRTASTPRAAAITPGPRIQSLLPPLPPSTATTTAFFSRNNFSTAITTANKRDPTTTTTPTPVVLRASVTGLSLLIVLGLGLGYGITGFLGQKSTEQQQQQQEIPTIVEKDIQDLILDDDDDDDTNETMSGGIAPGRPGNLTPEQEEKLKQLWKLIFQVCGVSSDASAPVPEAAAPATAVSSDAASTKGDDKKKKSKLSMFSRKHKKDSDETATSSSETASTASGSTPGTPASPAIVLNASTTSGDDDKYNQLSKFHETLASQSPADIRKTIWSMVKHDHPDALVLRFLRARKWDVEKALVMLISTMNWRQSEMRVDADIMRTGEGGAVEDEKMEAKTSEEIAKKKLAIDFLTQTRMGKSYVHGVDKQGRPVCYVRVRLHKQGEQSEESLERYTVYLIETCRMLLQGGVDTATIVFDMTGFSMANMDYTPVKFMVKCFEANYPESLGAVLVHKAPWIFQGIWRVIRGWLDPVVANKVHFTNNISEMSEFISPERIPKSLDGQQDWQYKYVEPIPGENDKMKDTETLDKLQAARAELVKEYEEATLQWIQAGNSPELKKKRDELAEKLRVDYWQLDPYVRARSFYDRIGVLLPGGKLDPYREGKKDASGVSGITEGVAKVGVNETQADDVD</sequence>
<dbReference type="InterPro" id="IPR036865">
    <property type="entry name" value="CRAL-TRIO_dom_sf"/>
</dbReference>
<dbReference type="InterPro" id="IPR011074">
    <property type="entry name" value="CRAL/TRIO_N_dom"/>
</dbReference>
<name>A0AAN6NPK4_9PEZI</name>
<dbReference type="SMART" id="SM01100">
    <property type="entry name" value="CRAL_TRIO_N"/>
    <property type="match status" value="1"/>
</dbReference>
<feature type="domain" description="CRAL-TRIO" evidence="2">
    <location>
        <begin position="377"/>
        <end position="545"/>
    </location>
</feature>
<evidence type="ECO:0000256" key="1">
    <source>
        <dbReference type="SAM" id="MobiDB-lite"/>
    </source>
</evidence>
<dbReference type="SUPFAM" id="SSF52087">
    <property type="entry name" value="CRAL/TRIO domain"/>
    <property type="match status" value="1"/>
</dbReference>